<gene>
    <name evidence="2" type="ORF">MICPUN_99283</name>
</gene>
<organism evidence="2 3">
    <name type="scientific">Micromonas commoda (strain RCC299 / NOUM17 / CCMP2709)</name>
    <name type="common">Picoplanktonic green alga</name>
    <dbReference type="NCBI Taxonomy" id="296587"/>
    <lineage>
        <taxon>Eukaryota</taxon>
        <taxon>Viridiplantae</taxon>
        <taxon>Chlorophyta</taxon>
        <taxon>Mamiellophyceae</taxon>
        <taxon>Mamiellales</taxon>
        <taxon>Mamiellaceae</taxon>
        <taxon>Micromonas</taxon>
    </lineage>
</organism>
<feature type="region of interest" description="Disordered" evidence="1">
    <location>
        <begin position="1"/>
        <end position="81"/>
    </location>
</feature>
<protein>
    <submittedName>
        <fullName evidence="2">Uncharacterized protein</fullName>
    </submittedName>
</protein>
<proteinExistence type="predicted"/>
<dbReference type="AlphaFoldDB" id="C1E0X5"/>
<feature type="compositionally biased region" description="Basic and acidic residues" evidence="1">
    <location>
        <begin position="45"/>
        <end position="57"/>
    </location>
</feature>
<dbReference type="Proteomes" id="UP000002009">
    <property type="component" value="Chromosome 3"/>
</dbReference>
<accession>C1E0X5</accession>
<feature type="compositionally biased region" description="Acidic residues" evidence="1">
    <location>
        <begin position="1"/>
        <end position="30"/>
    </location>
</feature>
<evidence type="ECO:0000313" key="3">
    <source>
        <dbReference type="Proteomes" id="UP000002009"/>
    </source>
</evidence>
<dbReference type="OrthoDB" id="10520968at2759"/>
<evidence type="ECO:0000256" key="1">
    <source>
        <dbReference type="SAM" id="MobiDB-lite"/>
    </source>
</evidence>
<name>C1E0X5_MICCC</name>
<dbReference type="RefSeq" id="XP_002500821.1">
    <property type="nucleotide sequence ID" value="XM_002500775.1"/>
</dbReference>
<sequence length="189" mass="21266">MADVSDDDEDWYDTQADADDADADADDDDDANRQPDSWDAFWQRCVRDNEQAVRDAGGDPAKVPGPQNLPTGRHGDVLKNGAPADHGKIRCWGCDARTTAQMECAQCLEIMKERAVKAAFDNWERAFFCSHLCYKEHYHEHKARHGPSKSVPTKTDGTIHHFPCAEGCGALWDSKALRRHVFDECEPYE</sequence>
<dbReference type="GeneID" id="8241565"/>
<dbReference type="InParanoid" id="C1E0X5"/>
<reference evidence="2 3" key="1">
    <citation type="journal article" date="2009" name="Science">
        <title>Green evolution and dynamic adaptations revealed by genomes of the marine picoeukaryotes Micromonas.</title>
        <authorList>
            <person name="Worden A.Z."/>
            <person name="Lee J.H."/>
            <person name="Mock T."/>
            <person name="Rouze P."/>
            <person name="Simmons M.P."/>
            <person name="Aerts A.L."/>
            <person name="Allen A.E."/>
            <person name="Cuvelier M.L."/>
            <person name="Derelle E."/>
            <person name="Everett M.V."/>
            <person name="Foulon E."/>
            <person name="Grimwood J."/>
            <person name="Gundlach H."/>
            <person name="Henrissat B."/>
            <person name="Napoli C."/>
            <person name="McDonald S.M."/>
            <person name="Parker M.S."/>
            <person name="Rombauts S."/>
            <person name="Salamov A."/>
            <person name="Von Dassow P."/>
            <person name="Badger J.H."/>
            <person name="Coutinho P.M."/>
            <person name="Demir E."/>
            <person name="Dubchak I."/>
            <person name="Gentemann C."/>
            <person name="Eikrem W."/>
            <person name="Gready J.E."/>
            <person name="John U."/>
            <person name="Lanier W."/>
            <person name="Lindquist E.A."/>
            <person name="Lucas S."/>
            <person name="Mayer K.F."/>
            <person name="Moreau H."/>
            <person name="Not F."/>
            <person name="Otillar R."/>
            <person name="Panaud O."/>
            <person name="Pangilinan J."/>
            <person name="Paulsen I."/>
            <person name="Piegu B."/>
            <person name="Poliakov A."/>
            <person name="Robbens S."/>
            <person name="Schmutz J."/>
            <person name="Toulza E."/>
            <person name="Wyss T."/>
            <person name="Zelensky A."/>
            <person name="Zhou K."/>
            <person name="Armbrust E.V."/>
            <person name="Bhattacharya D."/>
            <person name="Goodenough U.W."/>
            <person name="Van de Peer Y."/>
            <person name="Grigoriev I.V."/>
        </authorList>
    </citation>
    <scope>NUCLEOTIDE SEQUENCE [LARGE SCALE GENOMIC DNA]</scope>
    <source>
        <strain evidence="3">RCC299 / NOUM17</strain>
    </source>
</reference>
<dbReference type="EMBL" id="CP001324">
    <property type="protein sequence ID" value="ACO62079.1"/>
    <property type="molecule type" value="Genomic_DNA"/>
</dbReference>
<evidence type="ECO:0000313" key="2">
    <source>
        <dbReference type="EMBL" id="ACO62079.1"/>
    </source>
</evidence>
<dbReference type="KEGG" id="mis:MICPUN_99283"/>
<keyword evidence="3" id="KW-1185">Reference proteome</keyword>